<evidence type="ECO:0000256" key="4">
    <source>
        <dbReference type="ARBA" id="ARBA00022759"/>
    </source>
</evidence>
<dbReference type="PANTHER" id="PTHR46986">
    <property type="entry name" value="ENDORIBONUCLEASE YBEY, CHLOROPLASTIC"/>
    <property type="match status" value="1"/>
</dbReference>
<dbReference type="NCBIfam" id="TIGR00043">
    <property type="entry name" value="rRNA maturation RNase YbeY"/>
    <property type="match status" value="1"/>
</dbReference>
<dbReference type="GO" id="GO:0004222">
    <property type="term" value="F:metalloendopeptidase activity"/>
    <property type="evidence" value="ECO:0007669"/>
    <property type="project" value="InterPro"/>
</dbReference>
<keyword evidence="6 7" id="KW-0862">Zinc</keyword>
<dbReference type="Proteomes" id="UP000192393">
    <property type="component" value="Unassembled WGS sequence"/>
</dbReference>
<dbReference type="GO" id="GO:0006364">
    <property type="term" value="P:rRNA processing"/>
    <property type="evidence" value="ECO:0007669"/>
    <property type="project" value="UniProtKB-UniRule"/>
</dbReference>
<dbReference type="STRING" id="1434700.SAMN06296427_10128"/>
<evidence type="ECO:0000256" key="3">
    <source>
        <dbReference type="ARBA" id="ARBA00022723"/>
    </source>
</evidence>
<keyword evidence="7" id="KW-0963">Cytoplasm</keyword>
<name>A0A1W1Y6V3_9FLAO</name>
<dbReference type="GO" id="GO:0005737">
    <property type="term" value="C:cytoplasm"/>
    <property type="evidence" value="ECO:0007669"/>
    <property type="project" value="UniProtKB-SubCell"/>
</dbReference>
<dbReference type="AlphaFoldDB" id="A0A1W1Y6V3"/>
<dbReference type="PANTHER" id="PTHR46986:SF1">
    <property type="entry name" value="ENDORIBONUCLEASE YBEY, CHLOROPLASTIC"/>
    <property type="match status" value="1"/>
</dbReference>
<keyword evidence="3 7" id="KW-0479">Metal-binding</keyword>
<keyword evidence="7" id="KW-0690">Ribosome biogenesis</keyword>
<evidence type="ECO:0000256" key="7">
    <source>
        <dbReference type="HAMAP-Rule" id="MF_00009"/>
    </source>
</evidence>
<evidence type="ECO:0000313" key="9">
    <source>
        <dbReference type="Proteomes" id="UP000192393"/>
    </source>
</evidence>
<keyword evidence="5 7" id="KW-0378">Hydrolase</keyword>
<evidence type="ECO:0000256" key="2">
    <source>
        <dbReference type="ARBA" id="ARBA00022722"/>
    </source>
</evidence>
<keyword evidence="9" id="KW-1185">Reference proteome</keyword>
<protein>
    <recommendedName>
        <fullName evidence="7">Endoribonuclease YbeY</fullName>
        <ecNumber evidence="7">3.1.-.-</ecNumber>
    </recommendedName>
</protein>
<dbReference type="GO" id="GO:0004521">
    <property type="term" value="F:RNA endonuclease activity"/>
    <property type="evidence" value="ECO:0007669"/>
    <property type="project" value="UniProtKB-UniRule"/>
</dbReference>
<feature type="binding site" evidence="7">
    <location>
        <position position="109"/>
    </location>
    <ligand>
        <name>Zn(2+)</name>
        <dbReference type="ChEBI" id="CHEBI:29105"/>
        <note>catalytic</note>
    </ligand>
</feature>
<accession>A0A1W1Y6V3</accession>
<gene>
    <name evidence="7" type="primary">ybeY</name>
    <name evidence="8" type="ORF">SAMN06296427_10128</name>
</gene>
<dbReference type="OrthoDB" id="9811984at2"/>
<comment type="cofactor">
    <cofactor evidence="7">
        <name>Zn(2+)</name>
        <dbReference type="ChEBI" id="CHEBI:29105"/>
    </cofactor>
    <text evidence="7">Binds 1 zinc ion.</text>
</comment>
<dbReference type="SUPFAM" id="SSF55486">
    <property type="entry name" value="Metalloproteases ('zincins'), catalytic domain"/>
    <property type="match status" value="1"/>
</dbReference>
<sequence>MISFFYETDFKISKPRAWKNWLKESAANEGYKIGDINYIFCDDEYLLQINKEYLQHDYYTDVIGFQYSEGNVISGDIYISVERIEDNAKQNEIEFKNELARVVIHGILHFMNYKDKTDKEAKKMREMESQYISKIIDLI</sequence>
<dbReference type="GO" id="GO:0008270">
    <property type="term" value="F:zinc ion binding"/>
    <property type="evidence" value="ECO:0007669"/>
    <property type="project" value="UniProtKB-UniRule"/>
</dbReference>
<evidence type="ECO:0000256" key="5">
    <source>
        <dbReference type="ARBA" id="ARBA00022801"/>
    </source>
</evidence>
<keyword evidence="7" id="KW-0698">rRNA processing</keyword>
<dbReference type="InterPro" id="IPR023091">
    <property type="entry name" value="MetalPrtase_cat_dom_sf_prd"/>
</dbReference>
<dbReference type="HAMAP" id="MF_00009">
    <property type="entry name" value="Endoribonucl_YbeY"/>
    <property type="match status" value="1"/>
</dbReference>
<dbReference type="Pfam" id="PF02130">
    <property type="entry name" value="YbeY"/>
    <property type="match status" value="1"/>
</dbReference>
<feature type="binding site" evidence="7">
    <location>
        <position position="105"/>
    </location>
    <ligand>
        <name>Zn(2+)</name>
        <dbReference type="ChEBI" id="CHEBI:29105"/>
        <note>catalytic</note>
    </ligand>
</feature>
<organism evidence="8 9">
    <name type="scientific">Moheibacter sediminis</name>
    <dbReference type="NCBI Taxonomy" id="1434700"/>
    <lineage>
        <taxon>Bacteria</taxon>
        <taxon>Pseudomonadati</taxon>
        <taxon>Bacteroidota</taxon>
        <taxon>Flavobacteriia</taxon>
        <taxon>Flavobacteriales</taxon>
        <taxon>Weeksellaceae</taxon>
        <taxon>Moheibacter</taxon>
    </lineage>
</organism>
<evidence type="ECO:0000256" key="6">
    <source>
        <dbReference type="ARBA" id="ARBA00022833"/>
    </source>
</evidence>
<comment type="subcellular location">
    <subcellularLocation>
        <location evidence="7">Cytoplasm</location>
    </subcellularLocation>
</comment>
<feature type="binding site" evidence="7">
    <location>
        <position position="115"/>
    </location>
    <ligand>
        <name>Zn(2+)</name>
        <dbReference type="ChEBI" id="CHEBI:29105"/>
        <note>catalytic</note>
    </ligand>
</feature>
<evidence type="ECO:0000313" key="8">
    <source>
        <dbReference type="EMBL" id="SMC31877.1"/>
    </source>
</evidence>
<comment type="similarity">
    <text evidence="1 7">Belongs to the endoribonuclease YbeY family.</text>
</comment>
<dbReference type="EC" id="3.1.-.-" evidence="7"/>
<keyword evidence="2 7" id="KW-0540">Nuclease</keyword>
<evidence type="ECO:0000256" key="1">
    <source>
        <dbReference type="ARBA" id="ARBA00010875"/>
    </source>
</evidence>
<proteinExistence type="inferred from homology"/>
<dbReference type="InterPro" id="IPR002036">
    <property type="entry name" value="YbeY"/>
</dbReference>
<dbReference type="Gene3D" id="3.40.390.30">
    <property type="entry name" value="Metalloproteases ('zincins'), catalytic domain"/>
    <property type="match status" value="1"/>
</dbReference>
<reference evidence="8 9" key="1">
    <citation type="submission" date="2017-04" db="EMBL/GenBank/DDBJ databases">
        <authorList>
            <person name="Afonso C.L."/>
            <person name="Miller P.J."/>
            <person name="Scott M.A."/>
            <person name="Spackman E."/>
            <person name="Goraichik I."/>
            <person name="Dimitrov K.M."/>
            <person name="Suarez D.L."/>
            <person name="Swayne D.E."/>
        </authorList>
    </citation>
    <scope>NUCLEOTIDE SEQUENCE [LARGE SCALE GENOMIC DNA]</scope>
    <source>
        <strain evidence="8 9">CGMCC 1.12708</strain>
    </source>
</reference>
<keyword evidence="4 7" id="KW-0255">Endonuclease</keyword>
<comment type="function">
    <text evidence="7">Single strand-specific metallo-endoribonuclease involved in late-stage 70S ribosome quality control and in maturation of the 3' terminus of the 16S rRNA.</text>
</comment>
<dbReference type="RefSeq" id="WP_084015251.1">
    <property type="nucleotide sequence ID" value="NZ_FWXS01000001.1"/>
</dbReference>
<dbReference type="EMBL" id="FWXS01000001">
    <property type="protein sequence ID" value="SMC31877.1"/>
    <property type="molecule type" value="Genomic_DNA"/>
</dbReference>